<dbReference type="InterPro" id="IPR005279">
    <property type="entry name" value="Dipep/tripep_permease"/>
</dbReference>
<feature type="transmembrane region" description="Helical" evidence="8">
    <location>
        <begin position="411"/>
        <end position="432"/>
    </location>
</feature>
<keyword evidence="6 8" id="KW-1133">Transmembrane helix</keyword>
<dbReference type="EMBL" id="BMOB01000010">
    <property type="protein sequence ID" value="GGI91379.1"/>
    <property type="molecule type" value="Genomic_DNA"/>
</dbReference>
<dbReference type="CDD" id="cd17346">
    <property type="entry name" value="MFS_DtpA_like"/>
    <property type="match status" value="1"/>
</dbReference>
<dbReference type="PANTHER" id="PTHR23517:SF15">
    <property type="entry name" value="PROTON-DEPENDENT OLIGOPEPTIDE FAMILY TRANSPORT PROTEIN"/>
    <property type="match status" value="1"/>
</dbReference>
<feature type="transmembrane region" description="Helical" evidence="8">
    <location>
        <begin position="78"/>
        <end position="97"/>
    </location>
</feature>
<reference evidence="9" key="2">
    <citation type="submission" date="2020-09" db="EMBL/GenBank/DDBJ databases">
        <authorList>
            <person name="Sun Q."/>
            <person name="Ohkuma M."/>
        </authorList>
    </citation>
    <scope>NUCLEOTIDE SEQUENCE</scope>
    <source>
        <strain evidence="9">JCM 13919</strain>
    </source>
</reference>
<keyword evidence="5" id="KW-0653">Protein transport</keyword>
<dbReference type="GO" id="GO:0005886">
    <property type="term" value="C:plasma membrane"/>
    <property type="evidence" value="ECO:0007669"/>
    <property type="project" value="UniProtKB-SubCell"/>
</dbReference>
<evidence type="ECO:0000256" key="7">
    <source>
        <dbReference type="ARBA" id="ARBA00023136"/>
    </source>
</evidence>
<feature type="transmembrane region" description="Helical" evidence="8">
    <location>
        <begin position="142"/>
        <end position="161"/>
    </location>
</feature>
<dbReference type="NCBIfam" id="TIGR00924">
    <property type="entry name" value="yjdL_sub1_fam"/>
    <property type="match status" value="1"/>
</dbReference>
<evidence type="ECO:0000256" key="4">
    <source>
        <dbReference type="ARBA" id="ARBA00022692"/>
    </source>
</evidence>
<feature type="transmembrane region" description="Helical" evidence="8">
    <location>
        <begin position="305"/>
        <end position="322"/>
    </location>
</feature>
<dbReference type="InterPro" id="IPR036259">
    <property type="entry name" value="MFS_trans_sf"/>
</dbReference>
<evidence type="ECO:0000256" key="8">
    <source>
        <dbReference type="SAM" id="Phobius"/>
    </source>
</evidence>
<comment type="caution">
    <text evidence="9">The sequence shown here is derived from an EMBL/GenBank/DDBJ whole genome shotgun (WGS) entry which is preliminary data.</text>
</comment>
<dbReference type="GO" id="GO:1904680">
    <property type="term" value="F:peptide transmembrane transporter activity"/>
    <property type="evidence" value="ECO:0007669"/>
    <property type="project" value="InterPro"/>
</dbReference>
<reference evidence="9" key="1">
    <citation type="journal article" date="2014" name="Int. J. Syst. Evol. Microbiol.">
        <title>Complete genome sequence of Corynebacterium casei LMG S-19264T (=DSM 44701T), isolated from a smear-ripened cheese.</title>
        <authorList>
            <consortium name="US DOE Joint Genome Institute (JGI-PGF)"/>
            <person name="Walter F."/>
            <person name="Albersmeier A."/>
            <person name="Kalinowski J."/>
            <person name="Ruckert C."/>
        </authorList>
    </citation>
    <scope>NUCLEOTIDE SEQUENCE</scope>
    <source>
        <strain evidence="9">JCM 13919</strain>
    </source>
</reference>
<proteinExistence type="predicted"/>
<feature type="transmembrane region" description="Helical" evidence="8">
    <location>
        <begin position="231"/>
        <end position="251"/>
    </location>
</feature>
<gene>
    <name evidence="9" type="ORF">GCM10007966_20110</name>
</gene>
<feature type="transmembrane region" description="Helical" evidence="8">
    <location>
        <begin position="379"/>
        <end position="399"/>
    </location>
</feature>
<dbReference type="Gene3D" id="1.20.1250.20">
    <property type="entry name" value="MFS general substrate transporter like domains"/>
    <property type="match status" value="1"/>
</dbReference>
<name>A0A917JYW2_9GAMM</name>
<feature type="transmembrane region" description="Helical" evidence="8">
    <location>
        <begin position="342"/>
        <end position="359"/>
    </location>
</feature>
<evidence type="ECO:0000313" key="9">
    <source>
        <dbReference type="EMBL" id="GGI91379.1"/>
    </source>
</evidence>
<evidence type="ECO:0000256" key="2">
    <source>
        <dbReference type="ARBA" id="ARBA00022448"/>
    </source>
</evidence>
<feature type="transmembrane region" description="Helical" evidence="8">
    <location>
        <begin position="21"/>
        <end position="39"/>
    </location>
</feature>
<feature type="transmembrane region" description="Helical" evidence="8">
    <location>
        <begin position="263"/>
        <end position="285"/>
    </location>
</feature>
<feature type="transmembrane region" description="Helical" evidence="8">
    <location>
        <begin position="51"/>
        <end position="71"/>
    </location>
</feature>
<feature type="transmembrane region" description="Helical" evidence="8">
    <location>
        <begin position="452"/>
        <end position="474"/>
    </location>
</feature>
<protein>
    <submittedName>
        <fullName evidence="9">Symporter</fullName>
    </submittedName>
</protein>
<organism evidence="9 10">
    <name type="scientific">Legionella impletisoli</name>
    <dbReference type="NCBI Taxonomy" id="343510"/>
    <lineage>
        <taxon>Bacteria</taxon>
        <taxon>Pseudomonadati</taxon>
        <taxon>Pseudomonadota</taxon>
        <taxon>Gammaproteobacteria</taxon>
        <taxon>Legionellales</taxon>
        <taxon>Legionellaceae</taxon>
        <taxon>Legionella</taxon>
    </lineage>
</organism>
<evidence type="ECO:0000313" key="10">
    <source>
        <dbReference type="Proteomes" id="UP000630149"/>
    </source>
</evidence>
<keyword evidence="2" id="KW-0813">Transport</keyword>
<keyword evidence="5" id="KW-0571">Peptide transport</keyword>
<sequence length="485" mass="54412">MPNGFSNHPPSLKIFFATEMWERYGFYVVQTLLVLYLVMHFEWGDHRTYPLIGAFTALTYLSPVVGGWIADRLLGQKLSILLGASVLFFSYLAMSYWTNEIGLFYSLSGIAVGTGLLKPNISSLLGNEYHDDSPRRERGFTIFYLGITTGIILGTTLPSYIQSVKGWPAAFFSAAIGMVFAILIFSFGIKHYAVKDYSSYTHSFKKITFACALLTALYFGSFYILRHSALAEILFTCIAVFSFVYLFLTILQEKAQQARQTMVIGLLCLISMMFWSFYFQMFSSIMVFLKRVTQPSLFGFPFPPPYYVAVQSIGMIILGLFLGRNPKKTNIYKRTIQAGNKFVLAMVCMTIAYLLLIIACNLDKGFGLLTPLYFIPSYLMISLAELLLSPIGLAAMTLLSSHKKVSTMMGIFFVSLGIGGFLSGRIATIAAIPKEKLDLLTIAELKTEYAISFTHMLYLLLGATFISILLNFIIRYLMSQKTKQP</sequence>
<dbReference type="InterPro" id="IPR050171">
    <property type="entry name" value="MFS_Transporters"/>
</dbReference>
<evidence type="ECO:0000256" key="3">
    <source>
        <dbReference type="ARBA" id="ARBA00022475"/>
    </source>
</evidence>
<dbReference type="InterPro" id="IPR000109">
    <property type="entry name" value="POT_fam"/>
</dbReference>
<keyword evidence="4 8" id="KW-0812">Transmembrane</keyword>
<keyword evidence="7 8" id="KW-0472">Membrane</keyword>
<accession>A0A917JYW2</accession>
<keyword evidence="3" id="KW-1003">Cell membrane</keyword>
<comment type="subcellular location">
    <subcellularLocation>
        <location evidence="1">Cell membrane</location>
        <topology evidence="1">Multi-pass membrane protein</topology>
    </subcellularLocation>
</comment>
<dbReference type="Pfam" id="PF00854">
    <property type="entry name" value="PTR2"/>
    <property type="match status" value="1"/>
</dbReference>
<feature type="transmembrane region" description="Helical" evidence="8">
    <location>
        <begin position="167"/>
        <end position="187"/>
    </location>
</feature>
<keyword evidence="10" id="KW-1185">Reference proteome</keyword>
<dbReference type="Proteomes" id="UP000630149">
    <property type="component" value="Unassembled WGS sequence"/>
</dbReference>
<dbReference type="RefSeq" id="WP_268237680.1">
    <property type="nucleotide sequence ID" value="NZ_BMOB01000010.1"/>
</dbReference>
<feature type="transmembrane region" description="Helical" evidence="8">
    <location>
        <begin position="207"/>
        <end position="225"/>
    </location>
</feature>
<evidence type="ECO:0000256" key="5">
    <source>
        <dbReference type="ARBA" id="ARBA00022856"/>
    </source>
</evidence>
<dbReference type="SUPFAM" id="SSF103473">
    <property type="entry name" value="MFS general substrate transporter"/>
    <property type="match status" value="1"/>
</dbReference>
<evidence type="ECO:0000256" key="1">
    <source>
        <dbReference type="ARBA" id="ARBA00004651"/>
    </source>
</evidence>
<dbReference type="PANTHER" id="PTHR23517">
    <property type="entry name" value="RESISTANCE PROTEIN MDTM, PUTATIVE-RELATED-RELATED"/>
    <property type="match status" value="1"/>
</dbReference>
<dbReference type="GO" id="GO:0015833">
    <property type="term" value="P:peptide transport"/>
    <property type="evidence" value="ECO:0007669"/>
    <property type="project" value="UniProtKB-KW"/>
</dbReference>
<dbReference type="AlphaFoldDB" id="A0A917JYW2"/>
<evidence type="ECO:0000256" key="6">
    <source>
        <dbReference type="ARBA" id="ARBA00022989"/>
    </source>
</evidence>